<dbReference type="Proteomes" id="UP000028042">
    <property type="component" value="Unassembled WGS sequence"/>
</dbReference>
<dbReference type="EMBL" id="JPGY02000001">
    <property type="protein sequence ID" value="KRU13968.1"/>
    <property type="molecule type" value="Genomic_DNA"/>
</dbReference>
<dbReference type="PATRIC" id="fig|1262449.3.peg.2141"/>
<dbReference type="RefSeq" id="WP_003445041.1">
    <property type="nucleotide sequence ID" value="NZ_ANZB01000006.1"/>
</dbReference>
<dbReference type="SUPFAM" id="SSF52540">
    <property type="entry name" value="P-loop containing nucleoside triphosphate hydrolases"/>
    <property type="match status" value="1"/>
</dbReference>
<reference evidence="3" key="2">
    <citation type="submission" date="2015-10" db="EMBL/GenBank/DDBJ databases">
        <title>Improved Draft Genome Sequence of Clostridium pasteurianum Strain ATCC 6013 (DSM 525) Using a Hybrid Next-Generation Sequencing Approach.</title>
        <authorList>
            <person name="Pyne M.E."/>
            <person name="Utturkar S.M."/>
            <person name="Brown S.D."/>
            <person name="Moo-Young M."/>
            <person name="Chung D.A."/>
            <person name="Chou P.C."/>
        </authorList>
    </citation>
    <scope>NUCLEOTIDE SEQUENCE</scope>
    <source>
        <strain evidence="3">ATCC 6013</strain>
    </source>
</reference>
<sequence length="378" mass="44186">MNFNDALKCVELVIESGGVPLLVGESGIGKTTIIKSFCKKNNYYYINIDGNMLKEGEIGGLPTVEDYIMHVDGEAIKIKRTVYAVHTKLQEIDRVLSKDSDKTIILFIDELNRCEHSVQQELMNIILDREINSFKIPRQVKVVAAMNPSNKYEKYNNTDYQVVDMDAAQEDRFVWIEVEADAKSWIGWGIEKNDKIQNIHEDIVNFISLFPEYLHTPNSIEMVKATPRSWERVSNAYRLYLSKSKAVHKNIIYNVIKGNVGNSIAQEFMNFIDSNKRPIITPERMFLEDRLTSEIIEEIKSENHSRLYLIAKNVFEYIKNSDDRIQMIDIFSKLLRYYPSDLRLAIMKELKESYEDNIYREFLMNKDFIEDFFSIYLN</sequence>
<dbReference type="KEGG" id="cpat:CLPA_c39890"/>
<feature type="domain" description="AAA+ ATPase" evidence="1">
    <location>
        <begin position="16"/>
        <end position="180"/>
    </location>
</feature>
<reference evidence="3 4" key="3">
    <citation type="journal article" name="Genome Announc.">
        <title>Improved Draft Genome Sequence of Clostridium pasteurianum Strain ATCC 6013 (DSM 525) Using a Hybrid Next-Generation Sequencing Approach.</title>
        <authorList>
            <person name="Pyne M.E."/>
            <person name="Utturkar S."/>
            <person name="Brown S.D."/>
            <person name="Moo-Young M."/>
            <person name="Chung D.A."/>
            <person name="Chou C.P."/>
        </authorList>
    </citation>
    <scope>NUCLEOTIDE SEQUENCE [LARGE SCALE GENOMIC DNA]</scope>
    <source>
        <strain evidence="3 4">ATCC 6013</strain>
    </source>
</reference>
<dbReference type="Gene3D" id="3.40.50.300">
    <property type="entry name" value="P-loop containing nucleotide triphosphate hydrolases"/>
    <property type="match status" value="1"/>
</dbReference>
<dbReference type="CDD" id="cd00009">
    <property type="entry name" value="AAA"/>
    <property type="match status" value="1"/>
</dbReference>
<protein>
    <submittedName>
        <fullName evidence="2 3">ATPase</fullName>
    </submittedName>
</protein>
<dbReference type="AlphaFoldDB" id="A0A0H3J933"/>
<evidence type="ECO:0000313" key="5">
    <source>
        <dbReference type="Proteomes" id="UP000030905"/>
    </source>
</evidence>
<dbReference type="Proteomes" id="UP000030905">
    <property type="component" value="Chromosome"/>
</dbReference>
<organism evidence="2 5">
    <name type="scientific">Clostridium pasteurianum DSM 525 = ATCC 6013</name>
    <dbReference type="NCBI Taxonomy" id="1262449"/>
    <lineage>
        <taxon>Bacteria</taxon>
        <taxon>Bacillati</taxon>
        <taxon>Bacillota</taxon>
        <taxon>Clostridia</taxon>
        <taxon>Eubacteriales</taxon>
        <taxon>Clostridiaceae</taxon>
        <taxon>Clostridium</taxon>
    </lineage>
</organism>
<evidence type="ECO:0000259" key="1">
    <source>
        <dbReference type="SMART" id="SM00382"/>
    </source>
</evidence>
<dbReference type="InterPro" id="IPR003593">
    <property type="entry name" value="AAA+_ATPase"/>
</dbReference>
<dbReference type="EMBL" id="CP009268">
    <property type="protein sequence ID" value="AJA54007.1"/>
    <property type="molecule type" value="Genomic_DNA"/>
</dbReference>
<evidence type="ECO:0000313" key="4">
    <source>
        <dbReference type="Proteomes" id="UP000028042"/>
    </source>
</evidence>
<dbReference type="InterPro" id="IPR011704">
    <property type="entry name" value="ATPase_dyneun-rel_AAA"/>
</dbReference>
<reference evidence="2 5" key="1">
    <citation type="journal article" date="2015" name="Genome Announc.">
        <title>Complete Genome Sequence of the Nitrogen-Fixing and Solvent-Producing Clostridium pasteurianum DSM 525.</title>
        <authorList>
            <person name="Poehlein A."/>
            <person name="Grosse-Honebrink A."/>
            <person name="Zhang Y."/>
            <person name="Minton N.P."/>
            <person name="Daniel R."/>
        </authorList>
    </citation>
    <scope>NUCLEOTIDE SEQUENCE [LARGE SCALE GENOMIC DNA]</scope>
    <source>
        <strain evidence="2">DSM 525</strain>
        <strain evidence="5">DSM 525 / ATCC 6013</strain>
    </source>
</reference>
<dbReference type="Pfam" id="PF07728">
    <property type="entry name" value="AAA_5"/>
    <property type="match status" value="1"/>
</dbReference>
<dbReference type="SMART" id="SM00382">
    <property type="entry name" value="AAA"/>
    <property type="match status" value="1"/>
</dbReference>
<name>A0A0H3J933_CLOPA</name>
<gene>
    <name evidence="2" type="ORF">CLPA_c39890</name>
    <name evidence="3" type="ORF">CP6013_03224</name>
</gene>
<dbReference type="GeneID" id="93076068"/>
<keyword evidence="5" id="KW-1185">Reference proteome</keyword>
<evidence type="ECO:0000313" key="3">
    <source>
        <dbReference type="EMBL" id="KRU13968.1"/>
    </source>
</evidence>
<proteinExistence type="predicted"/>
<dbReference type="GO" id="GO:0016887">
    <property type="term" value="F:ATP hydrolysis activity"/>
    <property type="evidence" value="ECO:0007669"/>
    <property type="project" value="InterPro"/>
</dbReference>
<evidence type="ECO:0000313" key="2">
    <source>
        <dbReference type="EMBL" id="AJA54007.1"/>
    </source>
</evidence>
<dbReference type="KEGG" id="cpae:CPAST_c39890"/>
<accession>A0A0H3J933</accession>
<dbReference type="eggNOG" id="COG0714">
    <property type="taxonomic scope" value="Bacteria"/>
</dbReference>
<dbReference type="GO" id="GO:0005524">
    <property type="term" value="F:ATP binding"/>
    <property type="evidence" value="ECO:0007669"/>
    <property type="project" value="InterPro"/>
</dbReference>
<dbReference type="InterPro" id="IPR027417">
    <property type="entry name" value="P-loop_NTPase"/>
</dbReference>